<dbReference type="Gene3D" id="1.10.630.10">
    <property type="entry name" value="Cytochrome P450"/>
    <property type="match status" value="1"/>
</dbReference>
<dbReference type="PRINTS" id="PR00359">
    <property type="entry name" value="BP450"/>
</dbReference>
<evidence type="ECO:0000256" key="4">
    <source>
        <dbReference type="ARBA" id="ARBA00023002"/>
    </source>
</evidence>
<keyword evidence="9" id="KW-1185">Reference proteome</keyword>
<dbReference type="SUPFAM" id="SSF48264">
    <property type="entry name" value="Cytochrome P450"/>
    <property type="match status" value="1"/>
</dbReference>
<accession>A0A2S2BNX1</accession>
<dbReference type="GO" id="GO:0005506">
    <property type="term" value="F:iron ion binding"/>
    <property type="evidence" value="ECO:0007669"/>
    <property type="project" value="InterPro"/>
</dbReference>
<evidence type="ECO:0000256" key="1">
    <source>
        <dbReference type="ARBA" id="ARBA00010617"/>
    </source>
</evidence>
<gene>
    <name evidence="8" type="ORF">CBI38_00625</name>
</gene>
<evidence type="ECO:0008006" key="10">
    <source>
        <dbReference type="Google" id="ProtNLM"/>
    </source>
</evidence>
<dbReference type="GO" id="GO:0004497">
    <property type="term" value="F:monooxygenase activity"/>
    <property type="evidence" value="ECO:0007669"/>
    <property type="project" value="UniProtKB-KW"/>
</dbReference>
<evidence type="ECO:0000313" key="9">
    <source>
        <dbReference type="Proteomes" id="UP000245711"/>
    </source>
</evidence>
<evidence type="ECO:0000256" key="7">
    <source>
        <dbReference type="RuleBase" id="RU000461"/>
    </source>
</evidence>
<dbReference type="OrthoDB" id="9801155at2"/>
<evidence type="ECO:0000313" key="8">
    <source>
        <dbReference type="EMBL" id="AWK70302.1"/>
    </source>
</evidence>
<keyword evidence="4 7" id="KW-0560">Oxidoreductase</keyword>
<dbReference type="PANTHER" id="PTHR46696:SF1">
    <property type="entry name" value="CYTOCHROME P450 YJIB-RELATED"/>
    <property type="match status" value="1"/>
</dbReference>
<keyword evidence="3 7" id="KW-0479">Metal-binding</keyword>
<dbReference type="InterPro" id="IPR002397">
    <property type="entry name" value="Cyt_P450_B"/>
</dbReference>
<name>A0A2S2BNX1_9NOCA</name>
<reference evidence="8 9" key="1">
    <citation type="submission" date="2017-05" db="EMBL/GenBank/DDBJ databases">
        <title>Isolation of Rhodococcus sp. S2-17 biodegrading of BP-3.</title>
        <authorList>
            <person name="Lee Y."/>
            <person name="Kim K.H."/>
            <person name="Chun B.H."/>
            <person name="Jung H.S."/>
            <person name="Jeon C.O."/>
        </authorList>
    </citation>
    <scope>NUCLEOTIDE SEQUENCE [LARGE SCALE GENOMIC DNA]</scope>
    <source>
        <strain evidence="8 9">S2-17</strain>
    </source>
</reference>
<dbReference type="PANTHER" id="PTHR46696">
    <property type="entry name" value="P450, PUTATIVE (EUROFUNG)-RELATED"/>
    <property type="match status" value="1"/>
</dbReference>
<evidence type="ECO:0000256" key="3">
    <source>
        <dbReference type="ARBA" id="ARBA00022723"/>
    </source>
</evidence>
<protein>
    <recommendedName>
        <fullName evidence="10">Cytochrome P450</fullName>
    </recommendedName>
</protein>
<organism evidence="8 9">
    <name type="scientific">Rhodococcus oxybenzonivorans</name>
    <dbReference type="NCBI Taxonomy" id="1990687"/>
    <lineage>
        <taxon>Bacteria</taxon>
        <taxon>Bacillati</taxon>
        <taxon>Actinomycetota</taxon>
        <taxon>Actinomycetes</taxon>
        <taxon>Mycobacteriales</taxon>
        <taxon>Nocardiaceae</taxon>
        <taxon>Rhodococcus</taxon>
    </lineage>
</organism>
<dbReference type="GO" id="GO:0020037">
    <property type="term" value="F:heme binding"/>
    <property type="evidence" value="ECO:0007669"/>
    <property type="project" value="InterPro"/>
</dbReference>
<dbReference type="Pfam" id="PF00067">
    <property type="entry name" value="p450"/>
    <property type="match status" value="1"/>
</dbReference>
<evidence type="ECO:0000256" key="2">
    <source>
        <dbReference type="ARBA" id="ARBA00022617"/>
    </source>
</evidence>
<dbReference type="InterPro" id="IPR001128">
    <property type="entry name" value="Cyt_P450"/>
</dbReference>
<keyword evidence="5 7" id="KW-0408">Iron</keyword>
<proteinExistence type="inferred from homology"/>
<evidence type="ECO:0000256" key="6">
    <source>
        <dbReference type="ARBA" id="ARBA00023033"/>
    </source>
</evidence>
<dbReference type="GO" id="GO:0016705">
    <property type="term" value="F:oxidoreductase activity, acting on paired donors, with incorporation or reduction of molecular oxygen"/>
    <property type="evidence" value="ECO:0007669"/>
    <property type="project" value="InterPro"/>
</dbReference>
<dbReference type="InterPro" id="IPR017972">
    <property type="entry name" value="Cyt_P450_CS"/>
</dbReference>
<dbReference type="KEGG" id="roz:CBI38_00625"/>
<dbReference type="EMBL" id="CP021354">
    <property type="protein sequence ID" value="AWK70302.1"/>
    <property type="molecule type" value="Genomic_DNA"/>
</dbReference>
<evidence type="ECO:0000256" key="5">
    <source>
        <dbReference type="ARBA" id="ARBA00023004"/>
    </source>
</evidence>
<dbReference type="PROSITE" id="PS00086">
    <property type="entry name" value="CYTOCHROME_P450"/>
    <property type="match status" value="1"/>
</dbReference>
<dbReference type="Proteomes" id="UP000245711">
    <property type="component" value="Chromosome"/>
</dbReference>
<keyword evidence="2 7" id="KW-0349">Heme</keyword>
<dbReference type="InterPro" id="IPR036396">
    <property type="entry name" value="Cyt_P450_sf"/>
</dbReference>
<sequence length="395" mass="43529">MTITDLALPSTDIDPFSDEALADPYPVYKQLRDLGPLVELTQHGVVALSRHAQVVDALTDSQTFSSADGVGLNDLSNSAFQNTLIGSDPPEHTRWRAVLAERLAPRSLRELKTDVVTRVDEYVADLVSRGSFDAIADLARAVPVAVVLDLLGFPQEGRDQLLGWAERFGDINGPANERMRAALPAVDELFGWLATTCTRDRMIPGGFATTIHEAAERGDIPEDAVVPLMSSYALPAMDTTISAIGSAVQLFVENPDQWEALRENPALIPGAFNEVIRLESPIQAFSRVTRRTYATEGFSIPENVRVVVLYGAANRDERKYPDPDRFDVRRENVDHVAFGLGTHACPGQGLARMEAHAVLESLTRRVRTWESAGEPRRRFTNITRSLDRLPVVVHQ</sequence>
<dbReference type="AlphaFoldDB" id="A0A2S2BNX1"/>
<comment type="similarity">
    <text evidence="1 7">Belongs to the cytochrome P450 family.</text>
</comment>
<keyword evidence="6 7" id="KW-0503">Monooxygenase</keyword>